<dbReference type="RefSeq" id="WP_072909375.1">
    <property type="nucleotide sequence ID" value="NZ_FQZT01000011.1"/>
</dbReference>
<gene>
    <name evidence="1" type="ORF">SAMN02745165_02813</name>
</gene>
<sequence>MIIEKGIDALDYGWRMEKYIIQVSRGIDFEVFVHTKKGEFDYVTLFRIPKGMQLAGYGKTFHSKDEAINAYKSIRSDLGAVLI</sequence>
<protein>
    <submittedName>
        <fullName evidence="1">Uncharacterized protein</fullName>
    </submittedName>
</protein>
<proteinExistence type="predicted"/>
<name>A0A1M6KVM4_MALRU</name>
<dbReference type="EMBL" id="FQZT01000011">
    <property type="protein sequence ID" value="SHJ62999.1"/>
    <property type="molecule type" value="Genomic_DNA"/>
</dbReference>
<evidence type="ECO:0000313" key="2">
    <source>
        <dbReference type="Proteomes" id="UP000184171"/>
    </source>
</evidence>
<keyword evidence="2" id="KW-1185">Reference proteome</keyword>
<dbReference type="STRING" id="1122189.SAMN02745165_02813"/>
<reference evidence="1 2" key="1">
    <citation type="submission" date="2016-11" db="EMBL/GenBank/DDBJ databases">
        <authorList>
            <person name="Jaros S."/>
            <person name="Januszkiewicz K."/>
            <person name="Wedrychowicz H."/>
        </authorList>
    </citation>
    <scope>NUCLEOTIDE SEQUENCE [LARGE SCALE GENOMIC DNA]</scope>
    <source>
        <strain evidence="1 2">DSM 5091</strain>
    </source>
</reference>
<evidence type="ECO:0000313" key="1">
    <source>
        <dbReference type="EMBL" id="SHJ62999.1"/>
    </source>
</evidence>
<accession>A0A1M6KVM4</accession>
<dbReference type="AlphaFoldDB" id="A0A1M6KVM4"/>
<dbReference type="Proteomes" id="UP000184171">
    <property type="component" value="Unassembled WGS sequence"/>
</dbReference>
<organism evidence="1 2">
    <name type="scientific">Malonomonas rubra DSM 5091</name>
    <dbReference type="NCBI Taxonomy" id="1122189"/>
    <lineage>
        <taxon>Bacteria</taxon>
        <taxon>Pseudomonadati</taxon>
        <taxon>Thermodesulfobacteriota</taxon>
        <taxon>Desulfuromonadia</taxon>
        <taxon>Desulfuromonadales</taxon>
        <taxon>Geopsychrobacteraceae</taxon>
        <taxon>Malonomonas</taxon>
    </lineage>
</organism>